<comment type="function">
    <text evidence="5">Modulates RecA activity.</text>
</comment>
<keyword evidence="10" id="KW-1185">Reference proteome</keyword>
<evidence type="ECO:0000256" key="5">
    <source>
        <dbReference type="HAMAP-Rule" id="MF_01114"/>
    </source>
</evidence>
<dbReference type="InterPro" id="IPR053924">
    <property type="entry name" value="RecX_HTH_2nd"/>
</dbReference>
<dbReference type="STRING" id="94869.SAMN04488529_11090"/>
<dbReference type="GO" id="GO:0006282">
    <property type="term" value="P:regulation of DNA repair"/>
    <property type="evidence" value="ECO:0007669"/>
    <property type="project" value="UniProtKB-UniRule"/>
</dbReference>
<evidence type="ECO:0000256" key="1">
    <source>
        <dbReference type="ARBA" id="ARBA00004496"/>
    </source>
</evidence>
<evidence type="ECO:0000256" key="3">
    <source>
        <dbReference type="ARBA" id="ARBA00018111"/>
    </source>
</evidence>
<organism evidence="9 10">
    <name type="scientific">Clostridium gasigenes</name>
    <dbReference type="NCBI Taxonomy" id="94869"/>
    <lineage>
        <taxon>Bacteria</taxon>
        <taxon>Bacillati</taxon>
        <taxon>Bacillota</taxon>
        <taxon>Clostridia</taxon>
        <taxon>Eubacteriales</taxon>
        <taxon>Clostridiaceae</taxon>
        <taxon>Clostridium</taxon>
    </lineage>
</organism>
<dbReference type="HAMAP" id="MF_01114">
    <property type="entry name" value="RecX"/>
    <property type="match status" value="1"/>
</dbReference>
<evidence type="ECO:0000256" key="2">
    <source>
        <dbReference type="ARBA" id="ARBA00009695"/>
    </source>
</evidence>
<evidence type="ECO:0000259" key="7">
    <source>
        <dbReference type="Pfam" id="PF21981"/>
    </source>
</evidence>
<accession>A0A1H0UFC2</accession>
<dbReference type="InterPro" id="IPR036388">
    <property type="entry name" value="WH-like_DNA-bd_sf"/>
</dbReference>
<keyword evidence="4 5" id="KW-0963">Cytoplasm</keyword>
<dbReference type="GO" id="GO:0005737">
    <property type="term" value="C:cytoplasm"/>
    <property type="evidence" value="ECO:0007669"/>
    <property type="project" value="UniProtKB-SubCell"/>
</dbReference>
<sequence length="212" mass="24886">MGIITKIEAQKRNKERVNIYIDEEYAFSLSAEIVYKQGLVAKMQVDSEALGNLAEEEGFLKCKGSALRIIERTYKTEKEIRDKLLLKEFDIDSIERTIEFLKEYNLLNDEDYVRMYVKDKMKNQGQNKIKYALIQKGISEELIKKEVSKLNEDSQKEIAYDLAVKKYNLLTKREDDKYKLSQKIYRFLTAKGYDYAIVGEVVKKVVNSKELY</sequence>
<dbReference type="InterPro" id="IPR003783">
    <property type="entry name" value="Regulatory_RecX"/>
</dbReference>
<comment type="similarity">
    <text evidence="2 5">Belongs to the RecX family.</text>
</comment>
<dbReference type="RefSeq" id="WP_089971396.1">
    <property type="nucleotide sequence ID" value="NZ_FNJM01000010.1"/>
</dbReference>
<dbReference type="NCBIfam" id="NF001058">
    <property type="entry name" value="PRK00117.4-1"/>
    <property type="match status" value="1"/>
</dbReference>
<dbReference type="Gene3D" id="1.10.10.10">
    <property type="entry name" value="Winged helix-like DNA-binding domain superfamily/Winged helix DNA-binding domain"/>
    <property type="match status" value="3"/>
</dbReference>
<dbReference type="Pfam" id="PF21981">
    <property type="entry name" value="RecX_HTH3"/>
    <property type="match status" value="1"/>
</dbReference>
<protein>
    <recommendedName>
        <fullName evidence="3 5">Regulatory protein RecX</fullName>
    </recommendedName>
</protein>
<dbReference type="Proteomes" id="UP000198597">
    <property type="component" value="Unassembled WGS sequence"/>
</dbReference>
<dbReference type="AlphaFoldDB" id="A0A1H0UFC2"/>
<dbReference type="OrthoDB" id="5421057at2"/>
<dbReference type="Pfam" id="PF02631">
    <property type="entry name" value="RecX_HTH2"/>
    <property type="match status" value="1"/>
</dbReference>
<dbReference type="PANTHER" id="PTHR33602:SF1">
    <property type="entry name" value="REGULATORY PROTEIN RECX FAMILY PROTEIN"/>
    <property type="match status" value="1"/>
</dbReference>
<evidence type="ECO:0000259" key="8">
    <source>
        <dbReference type="Pfam" id="PF21982"/>
    </source>
</evidence>
<evidence type="ECO:0000313" key="10">
    <source>
        <dbReference type="Proteomes" id="UP000198597"/>
    </source>
</evidence>
<dbReference type="Pfam" id="PF21982">
    <property type="entry name" value="RecX_HTH1"/>
    <property type="match status" value="1"/>
</dbReference>
<dbReference type="InterPro" id="IPR053925">
    <property type="entry name" value="RecX_HTH_3rd"/>
</dbReference>
<evidence type="ECO:0000259" key="6">
    <source>
        <dbReference type="Pfam" id="PF02631"/>
    </source>
</evidence>
<reference evidence="9 10" key="1">
    <citation type="submission" date="2016-10" db="EMBL/GenBank/DDBJ databases">
        <authorList>
            <person name="de Groot N.N."/>
        </authorList>
    </citation>
    <scope>NUCLEOTIDE SEQUENCE [LARGE SCALE GENOMIC DNA]</scope>
    <source>
        <strain evidence="9 10">DSM 12272</strain>
    </source>
</reference>
<proteinExistence type="inferred from homology"/>
<evidence type="ECO:0000256" key="4">
    <source>
        <dbReference type="ARBA" id="ARBA00022490"/>
    </source>
</evidence>
<comment type="subcellular location">
    <subcellularLocation>
        <location evidence="1 5">Cytoplasm</location>
    </subcellularLocation>
</comment>
<dbReference type="InterPro" id="IPR053926">
    <property type="entry name" value="RecX_HTH_1st"/>
</dbReference>
<dbReference type="PANTHER" id="PTHR33602">
    <property type="entry name" value="REGULATORY PROTEIN RECX FAMILY PROTEIN"/>
    <property type="match status" value="1"/>
</dbReference>
<name>A0A1H0UFC2_9CLOT</name>
<feature type="domain" description="RecX third three-helical" evidence="7">
    <location>
        <begin position="157"/>
        <end position="201"/>
    </location>
</feature>
<dbReference type="EMBL" id="FNJM01000010">
    <property type="protein sequence ID" value="SDP64745.1"/>
    <property type="molecule type" value="Genomic_DNA"/>
</dbReference>
<feature type="domain" description="RecX first three-helical" evidence="8">
    <location>
        <begin position="62"/>
        <end position="101"/>
    </location>
</feature>
<feature type="domain" description="RecX second three-helical" evidence="6">
    <location>
        <begin position="108"/>
        <end position="144"/>
    </location>
</feature>
<evidence type="ECO:0000313" key="9">
    <source>
        <dbReference type="EMBL" id="SDP64745.1"/>
    </source>
</evidence>
<gene>
    <name evidence="5" type="primary">recX</name>
    <name evidence="9" type="ORF">SAMN04488529_11090</name>
</gene>